<dbReference type="AlphaFoldDB" id="A0A8T4HAY5"/>
<organism evidence="1 2">
    <name type="scientific">Rhinopithecimicrobium faecis</name>
    <dbReference type="NCBI Taxonomy" id="2820698"/>
    <lineage>
        <taxon>Bacteria</taxon>
        <taxon>Pseudomonadati</taxon>
        <taxon>Bacteroidota</taxon>
        <taxon>Sphingobacteriia</taxon>
        <taxon>Sphingobacteriales</taxon>
        <taxon>Sphingobacteriaceae</taxon>
        <taxon>Rhinopithecimicrobium</taxon>
    </lineage>
</organism>
<accession>A0A8T4HAY5</accession>
<dbReference type="EMBL" id="JAGKSB010000003">
    <property type="protein sequence ID" value="MBP3942607.1"/>
    <property type="molecule type" value="Genomic_DNA"/>
</dbReference>
<comment type="caution">
    <text evidence="1">The sequence shown here is derived from an EMBL/GenBank/DDBJ whole genome shotgun (WGS) entry which is preliminary data.</text>
</comment>
<protein>
    <submittedName>
        <fullName evidence="1">Uncharacterized protein</fullName>
    </submittedName>
</protein>
<dbReference type="Proteomes" id="UP000679691">
    <property type="component" value="Unassembled WGS sequence"/>
</dbReference>
<keyword evidence="2" id="KW-1185">Reference proteome</keyword>
<proteinExistence type="predicted"/>
<evidence type="ECO:0000313" key="2">
    <source>
        <dbReference type="Proteomes" id="UP000679691"/>
    </source>
</evidence>
<reference evidence="1" key="1">
    <citation type="submission" date="2021-03" db="EMBL/GenBank/DDBJ databases">
        <authorList>
            <person name="Lu T."/>
            <person name="Wang Q."/>
            <person name="Han X."/>
        </authorList>
    </citation>
    <scope>NUCLEOTIDE SEQUENCE</scope>
    <source>
        <strain evidence="1">WQ 2009</strain>
    </source>
</reference>
<sequence>MKGKEDFLNNKDFFFKELHKKAVEHLLCAELEESTKKWTMPIHNWELF</sequence>
<name>A0A8T4HAY5_9SPHI</name>
<gene>
    <name evidence="1" type="ORF">J5U18_03345</name>
</gene>
<evidence type="ECO:0000313" key="1">
    <source>
        <dbReference type="EMBL" id="MBP3942607.1"/>
    </source>
</evidence>